<organism evidence="9 10">
    <name type="scientific">Recurvomyces mirabilis</name>
    <dbReference type="NCBI Taxonomy" id="574656"/>
    <lineage>
        <taxon>Eukaryota</taxon>
        <taxon>Fungi</taxon>
        <taxon>Dikarya</taxon>
        <taxon>Ascomycota</taxon>
        <taxon>Pezizomycotina</taxon>
        <taxon>Dothideomycetes</taxon>
        <taxon>Dothideomycetidae</taxon>
        <taxon>Mycosphaerellales</taxon>
        <taxon>Teratosphaeriaceae</taxon>
        <taxon>Recurvomyces</taxon>
    </lineage>
</organism>
<feature type="domain" description="Amino acid transporter transmembrane" evidence="8">
    <location>
        <begin position="159"/>
        <end position="535"/>
    </location>
</feature>
<evidence type="ECO:0000256" key="5">
    <source>
        <dbReference type="ARBA" id="ARBA00023136"/>
    </source>
</evidence>
<feature type="transmembrane region" description="Helical" evidence="7">
    <location>
        <begin position="512"/>
        <end position="534"/>
    </location>
</feature>
<gene>
    <name evidence="9" type="ORF">LTR78_004110</name>
</gene>
<keyword evidence="4 7" id="KW-1133">Transmembrane helix</keyword>
<dbReference type="GO" id="GO:0016020">
    <property type="term" value="C:membrane"/>
    <property type="evidence" value="ECO:0007669"/>
    <property type="project" value="UniProtKB-SubCell"/>
</dbReference>
<feature type="transmembrane region" description="Helical" evidence="7">
    <location>
        <begin position="192"/>
        <end position="216"/>
    </location>
</feature>
<dbReference type="AlphaFoldDB" id="A0AAE0WQQ0"/>
<feature type="transmembrane region" description="Helical" evidence="7">
    <location>
        <begin position="371"/>
        <end position="387"/>
    </location>
</feature>
<dbReference type="Proteomes" id="UP001274830">
    <property type="component" value="Unassembled WGS sequence"/>
</dbReference>
<evidence type="ECO:0000256" key="4">
    <source>
        <dbReference type="ARBA" id="ARBA00022989"/>
    </source>
</evidence>
<feature type="transmembrane region" description="Helical" evidence="7">
    <location>
        <begin position="444"/>
        <end position="466"/>
    </location>
</feature>
<evidence type="ECO:0000256" key="3">
    <source>
        <dbReference type="ARBA" id="ARBA00022692"/>
    </source>
</evidence>
<evidence type="ECO:0000259" key="8">
    <source>
        <dbReference type="Pfam" id="PF01490"/>
    </source>
</evidence>
<evidence type="ECO:0000256" key="7">
    <source>
        <dbReference type="SAM" id="Phobius"/>
    </source>
</evidence>
<comment type="similarity">
    <text evidence="2">Belongs to the amino acid/polyamine transporter 2 family.</text>
</comment>
<feature type="transmembrane region" description="Helical" evidence="7">
    <location>
        <begin position="265"/>
        <end position="289"/>
    </location>
</feature>
<dbReference type="PANTHER" id="PTHR22950">
    <property type="entry name" value="AMINO ACID TRANSPORTER"/>
    <property type="match status" value="1"/>
</dbReference>
<protein>
    <recommendedName>
        <fullName evidence="8">Amino acid transporter transmembrane domain-containing protein</fullName>
    </recommendedName>
</protein>
<feature type="transmembrane region" description="Helical" evidence="7">
    <location>
        <begin position="165"/>
        <end position="186"/>
    </location>
</feature>
<feature type="compositionally biased region" description="Basic and acidic residues" evidence="6">
    <location>
        <begin position="98"/>
        <end position="122"/>
    </location>
</feature>
<keyword evidence="10" id="KW-1185">Reference proteome</keyword>
<sequence>MANIIAIRPGNMDTQSVAEIFTPRKLSVEEHGEVVAPAVRERIWGPAARVDSTVTFEEYQYWAKEERALEEEENRLDQAERGPRTALSTITGRFSKGVRQESAEKDKKALERTHRTVDEKNGDGTVTDTKGDSHGSMLSPATLAATHTEWRDAARVMRTASWGSIFYLITTDILGWSSTPYVFASVGFGPGVALYVIFGLAAGFSGWILWQVFLGLDSARYPMMSFGDPFFRVFGKRARHAINIMQSIQQFLTVAVLVLGQASIIAQIAGARICFIVTMIIVMVVGMILGSIRSLQRLSWLCNASVWMNVINFIIILVAAGKYPPDYETIFAQTVLPKQIMPKRTFAGPPPPDYQLQSKNEFAAQFNGVDSMVYAYSGLILFIAFLGEMRHPMDFYKGLFLAQGFICLVYICFGAAVYAEVGQYMVSQIGQSIQPYSIQTAGNVFSLLTGFIAIVLYFNVCMKTIYLEVFQEIFHFPSITTKRGTWMWFGLGPLLWILAFIVAASVPNLNGIVNVVGGLFSLNFTYSIPALLWLGYSVKDASALEGEGFNPATGETTRLDGGVKRYVRGYLKRPISHTITLLYFTAGLACSGMGSWAAIEGLISVFGPGGTVATSWGCASPVG</sequence>
<feature type="transmembrane region" description="Helical" evidence="7">
    <location>
        <begin position="241"/>
        <end position="259"/>
    </location>
</feature>
<feature type="region of interest" description="Disordered" evidence="6">
    <location>
        <begin position="97"/>
        <end position="133"/>
    </location>
</feature>
<feature type="transmembrane region" description="Helical" evidence="7">
    <location>
        <begin position="399"/>
        <end position="419"/>
    </location>
</feature>
<evidence type="ECO:0000256" key="2">
    <source>
        <dbReference type="ARBA" id="ARBA00008066"/>
    </source>
</evidence>
<reference evidence="9" key="1">
    <citation type="submission" date="2023-07" db="EMBL/GenBank/DDBJ databases">
        <title>Black Yeasts Isolated from many extreme environments.</title>
        <authorList>
            <person name="Coleine C."/>
            <person name="Stajich J.E."/>
            <person name="Selbmann L."/>
        </authorList>
    </citation>
    <scope>NUCLEOTIDE SEQUENCE</scope>
    <source>
        <strain evidence="9">CCFEE 5485</strain>
    </source>
</reference>
<keyword evidence="3 7" id="KW-0812">Transmembrane</keyword>
<feature type="transmembrane region" description="Helical" evidence="7">
    <location>
        <begin position="581"/>
        <end position="599"/>
    </location>
</feature>
<keyword evidence="5 7" id="KW-0472">Membrane</keyword>
<feature type="transmembrane region" description="Helical" evidence="7">
    <location>
        <begin position="301"/>
        <end position="321"/>
    </location>
</feature>
<dbReference type="GO" id="GO:0015179">
    <property type="term" value="F:L-amino acid transmembrane transporter activity"/>
    <property type="evidence" value="ECO:0007669"/>
    <property type="project" value="TreeGrafter"/>
</dbReference>
<evidence type="ECO:0000256" key="6">
    <source>
        <dbReference type="SAM" id="MobiDB-lite"/>
    </source>
</evidence>
<dbReference type="InterPro" id="IPR013057">
    <property type="entry name" value="AA_transpt_TM"/>
</dbReference>
<dbReference type="PANTHER" id="PTHR22950:SF461">
    <property type="entry name" value="AMINO ACID TRANSPORTER TRANSMEMBRANE DOMAIN-CONTAINING PROTEIN"/>
    <property type="match status" value="1"/>
</dbReference>
<evidence type="ECO:0000256" key="1">
    <source>
        <dbReference type="ARBA" id="ARBA00004141"/>
    </source>
</evidence>
<proteinExistence type="inferred from homology"/>
<comment type="caution">
    <text evidence="9">The sequence shown here is derived from an EMBL/GenBank/DDBJ whole genome shotgun (WGS) entry which is preliminary data.</text>
</comment>
<comment type="subcellular location">
    <subcellularLocation>
        <location evidence="1">Membrane</location>
        <topology evidence="1">Multi-pass membrane protein</topology>
    </subcellularLocation>
</comment>
<evidence type="ECO:0000313" key="10">
    <source>
        <dbReference type="Proteomes" id="UP001274830"/>
    </source>
</evidence>
<accession>A0AAE0WQQ0</accession>
<feature type="transmembrane region" description="Helical" evidence="7">
    <location>
        <begin position="486"/>
        <end position="506"/>
    </location>
</feature>
<dbReference type="Pfam" id="PF01490">
    <property type="entry name" value="Aa_trans"/>
    <property type="match status" value="1"/>
</dbReference>
<evidence type="ECO:0000313" key="9">
    <source>
        <dbReference type="EMBL" id="KAK3675918.1"/>
    </source>
</evidence>
<dbReference type="EMBL" id="JAUTXT010000012">
    <property type="protein sequence ID" value="KAK3675918.1"/>
    <property type="molecule type" value="Genomic_DNA"/>
</dbReference>
<name>A0AAE0WQQ0_9PEZI</name>